<dbReference type="STRING" id="595434.RISK_001132"/>
<accession>A0A0J1BK70</accession>
<keyword evidence="1" id="KW-0812">Transmembrane</keyword>
<comment type="caution">
    <text evidence="2">The sequence shown here is derived from an EMBL/GenBank/DDBJ whole genome shotgun (WGS) entry which is preliminary data.</text>
</comment>
<keyword evidence="1" id="KW-1133">Transmembrane helix</keyword>
<dbReference type="AlphaFoldDB" id="A0A0J1BK70"/>
<protein>
    <submittedName>
        <fullName evidence="2">Uncharacterized protein</fullName>
    </submittedName>
</protein>
<keyword evidence="1" id="KW-0472">Membrane</keyword>
<feature type="transmembrane region" description="Helical" evidence="1">
    <location>
        <begin position="6"/>
        <end position="35"/>
    </location>
</feature>
<dbReference type="EMBL" id="LECT01000010">
    <property type="protein sequence ID" value="KLU06818.1"/>
    <property type="molecule type" value="Genomic_DNA"/>
</dbReference>
<evidence type="ECO:0000313" key="2">
    <source>
        <dbReference type="EMBL" id="KLU06818.1"/>
    </source>
</evidence>
<reference evidence="2" key="1">
    <citation type="submission" date="2015-05" db="EMBL/GenBank/DDBJ databases">
        <title>Permanent draft genome of Rhodopirellula islandicus K833.</title>
        <authorList>
            <person name="Kizina J."/>
            <person name="Richter M."/>
            <person name="Glockner F.O."/>
            <person name="Harder J."/>
        </authorList>
    </citation>
    <scope>NUCLEOTIDE SEQUENCE [LARGE SCALE GENOMIC DNA]</scope>
    <source>
        <strain evidence="2">K833</strain>
    </source>
</reference>
<name>A0A0J1BK70_RHOIS</name>
<gene>
    <name evidence="2" type="ORF">RISK_001132</name>
</gene>
<keyword evidence="3" id="KW-1185">Reference proteome</keyword>
<dbReference type="RefSeq" id="WP_261340210.1">
    <property type="nucleotide sequence ID" value="NZ_LECT01000010.1"/>
</dbReference>
<dbReference type="PATRIC" id="fig|595434.4.peg.1087"/>
<evidence type="ECO:0000256" key="1">
    <source>
        <dbReference type="SAM" id="Phobius"/>
    </source>
</evidence>
<proteinExistence type="predicted"/>
<evidence type="ECO:0000313" key="3">
    <source>
        <dbReference type="Proteomes" id="UP000036367"/>
    </source>
</evidence>
<dbReference type="Proteomes" id="UP000036367">
    <property type="component" value="Unassembled WGS sequence"/>
</dbReference>
<organism evidence="2 3">
    <name type="scientific">Rhodopirellula islandica</name>
    <dbReference type="NCBI Taxonomy" id="595434"/>
    <lineage>
        <taxon>Bacteria</taxon>
        <taxon>Pseudomonadati</taxon>
        <taxon>Planctomycetota</taxon>
        <taxon>Planctomycetia</taxon>
        <taxon>Pirellulales</taxon>
        <taxon>Pirellulaceae</taxon>
        <taxon>Rhodopirellula</taxon>
    </lineage>
</organism>
<sequence length="43" mass="5009">MTELMFSVFFFQFLVIGSLVLCVLGVAVLIGFLWIDLRDKQIW</sequence>